<accession>A0A5C4NMF0</accession>
<proteinExistence type="predicted"/>
<evidence type="ECO:0000313" key="3">
    <source>
        <dbReference type="Proteomes" id="UP000305709"/>
    </source>
</evidence>
<protein>
    <submittedName>
        <fullName evidence="2">Uncharacterized protein</fullName>
    </submittedName>
</protein>
<name>A0A5C4NMF0_9RHOB</name>
<dbReference type="EMBL" id="VDFV01000003">
    <property type="protein sequence ID" value="TNC73867.1"/>
    <property type="molecule type" value="Genomic_DNA"/>
</dbReference>
<feature type="region of interest" description="Disordered" evidence="1">
    <location>
        <begin position="1"/>
        <end position="59"/>
    </location>
</feature>
<reference evidence="2 3" key="1">
    <citation type="submission" date="2019-06" db="EMBL/GenBank/DDBJ databases">
        <authorList>
            <person name="Jiang L."/>
        </authorList>
    </citation>
    <scope>NUCLEOTIDE SEQUENCE [LARGE SCALE GENOMIC DNA]</scope>
    <source>
        <strain evidence="2 3">YIM 48858</strain>
    </source>
</reference>
<dbReference type="Proteomes" id="UP000305709">
    <property type="component" value="Unassembled WGS sequence"/>
</dbReference>
<dbReference type="RefSeq" id="WP_139080551.1">
    <property type="nucleotide sequence ID" value="NZ_VDFV01000003.1"/>
</dbReference>
<dbReference type="AlphaFoldDB" id="A0A5C4NMF0"/>
<organism evidence="2 3">
    <name type="scientific">Rubellimicrobium roseum</name>
    <dbReference type="NCBI Taxonomy" id="687525"/>
    <lineage>
        <taxon>Bacteria</taxon>
        <taxon>Pseudomonadati</taxon>
        <taxon>Pseudomonadota</taxon>
        <taxon>Alphaproteobacteria</taxon>
        <taxon>Rhodobacterales</taxon>
        <taxon>Roseobacteraceae</taxon>
        <taxon>Rubellimicrobium</taxon>
    </lineage>
</organism>
<feature type="compositionally biased region" description="Basic and acidic residues" evidence="1">
    <location>
        <begin position="41"/>
        <end position="59"/>
    </location>
</feature>
<keyword evidence="3" id="KW-1185">Reference proteome</keyword>
<gene>
    <name evidence="2" type="ORF">FHG71_05200</name>
</gene>
<evidence type="ECO:0000256" key="1">
    <source>
        <dbReference type="SAM" id="MobiDB-lite"/>
    </source>
</evidence>
<comment type="caution">
    <text evidence="2">The sequence shown here is derived from an EMBL/GenBank/DDBJ whole genome shotgun (WGS) entry which is preliminary data.</text>
</comment>
<sequence length="59" mass="6472">MAQKQQGTGPDNAGMNRDMDRHQQGGASGGQSNQSQQSTGPDRDKSRDADQQIDRDQQR</sequence>
<evidence type="ECO:0000313" key="2">
    <source>
        <dbReference type="EMBL" id="TNC73867.1"/>
    </source>
</evidence>